<gene>
    <name evidence="1" type="ORF">TCDM_12841</name>
</gene>
<sequence length="116" mass="13072">MAAKHFFHANKTRKHTIAQAAVTRSTRHIHRHNHRIHRKIDSGCAPSLPPLHGHGGRQQPPHATASMHYKRCIHIHRNVHLVCVWLCVPAATQNKDVGKEGAEYVEGRTKMYSGDA</sequence>
<dbReference type="AlphaFoldDB" id="V5AU97"/>
<evidence type="ECO:0000313" key="1">
    <source>
        <dbReference type="EMBL" id="ESS55668.1"/>
    </source>
</evidence>
<reference evidence="1 2" key="1">
    <citation type="journal article" date="2014" name="Genome Announc.">
        <title>Trypanosoma cruzi Clone Dm28c Draft Genome Sequence.</title>
        <authorList>
            <person name="Grisard E.C."/>
            <person name="Teixeira S.M."/>
            <person name="de Almeida L.G."/>
            <person name="Stoco P.H."/>
            <person name="Gerber A.L."/>
            <person name="Talavera-Lopez C."/>
            <person name="Lima O.C."/>
            <person name="Andersson B."/>
            <person name="de Vasconcelos A.T."/>
        </authorList>
    </citation>
    <scope>NUCLEOTIDE SEQUENCE [LARGE SCALE GENOMIC DNA]</scope>
    <source>
        <strain evidence="1 2">Dm28c</strain>
    </source>
</reference>
<comment type="caution">
    <text evidence="1">The sequence shown here is derived from an EMBL/GenBank/DDBJ whole genome shotgun (WGS) entry which is preliminary data.</text>
</comment>
<proteinExistence type="predicted"/>
<dbReference type="Proteomes" id="UP000017861">
    <property type="component" value="Unassembled WGS sequence"/>
</dbReference>
<name>V5AU97_TRYCR</name>
<accession>V5AU97</accession>
<evidence type="ECO:0000313" key="2">
    <source>
        <dbReference type="Proteomes" id="UP000017861"/>
    </source>
</evidence>
<organism evidence="1 2">
    <name type="scientific">Trypanosoma cruzi Dm28c</name>
    <dbReference type="NCBI Taxonomy" id="1416333"/>
    <lineage>
        <taxon>Eukaryota</taxon>
        <taxon>Discoba</taxon>
        <taxon>Euglenozoa</taxon>
        <taxon>Kinetoplastea</taxon>
        <taxon>Metakinetoplastina</taxon>
        <taxon>Trypanosomatida</taxon>
        <taxon>Trypanosomatidae</taxon>
        <taxon>Trypanosoma</taxon>
        <taxon>Schizotrypanum</taxon>
    </lineage>
</organism>
<protein>
    <submittedName>
        <fullName evidence="1">Uncharacterized protein</fullName>
    </submittedName>
</protein>
<dbReference type="EMBL" id="AYLP01000719">
    <property type="protein sequence ID" value="ESS55668.1"/>
    <property type="molecule type" value="Genomic_DNA"/>
</dbReference>
<dbReference type="VEuPathDB" id="TriTrypDB:TCDM_12841"/>